<evidence type="ECO:0000313" key="6">
    <source>
        <dbReference type="Proteomes" id="UP000001593"/>
    </source>
</evidence>
<dbReference type="STRING" id="45351.A7RMC1"/>
<keyword evidence="6" id="KW-1185">Reference proteome</keyword>
<evidence type="ECO:0000259" key="4">
    <source>
        <dbReference type="Pfam" id="PF14648"/>
    </source>
</evidence>
<organism evidence="5 6">
    <name type="scientific">Nematostella vectensis</name>
    <name type="common">Starlet sea anemone</name>
    <dbReference type="NCBI Taxonomy" id="45351"/>
    <lineage>
        <taxon>Eukaryota</taxon>
        <taxon>Metazoa</taxon>
        <taxon>Cnidaria</taxon>
        <taxon>Anthozoa</taxon>
        <taxon>Hexacorallia</taxon>
        <taxon>Actiniaria</taxon>
        <taxon>Edwardsiidae</taxon>
        <taxon>Nematostella</taxon>
    </lineage>
</organism>
<dbReference type="PhylomeDB" id="A7RMC1"/>
<dbReference type="PANTHER" id="PTHR28441">
    <property type="entry name" value="PROTEIN FAM91A1"/>
    <property type="match status" value="1"/>
</dbReference>
<dbReference type="OMA" id="HYESFPF"/>
<feature type="region of interest" description="Disordered" evidence="2">
    <location>
        <begin position="349"/>
        <end position="379"/>
    </location>
</feature>
<name>A7RMC1_NEMVE</name>
<dbReference type="InterPro" id="IPR039199">
    <property type="entry name" value="FAM91"/>
</dbReference>
<comment type="similarity">
    <text evidence="1">Belongs to the FAM91 family.</text>
</comment>
<dbReference type="EMBL" id="DS469519">
    <property type="protein sequence ID" value="EDO47478.1"/>
    <property type="molecule type" value="Genomic_DNA"/>
</dbReference>
<accession>A7RMC1</accession>
<feature type="compositionally biased region" description="Polar residues" evidence="2">
    <location>
        <begin position="349"/>
        <end position="362"/>
    </location>
</feature>
<dbReference type="InterPro" id="IPR028091">
    <property type="entry name" value="FAM91_N_dom"/>
</dbReference>
<dbReference type="InParanoid" id="A7RMC1"/>
<gene>
    <name evidence="5" type="ORF">NEMVEDRAFT_v1g160479</name>
</gene>
<sequence>MARPSLNADVEFHIRHNYPWSRIPASVKQTLGNSQREWEKCVFDYSVRNQLRYRGNIVRHVRKDEKKYYEDLLQYSRQHLMLYPYHLSDVIVKGLRVTPFSYYCSIMQDIMSSERSYDSLPNFTAADCLRLLGIGRNQYIDLMNQCRSSKKFFRRKPLKELLPSKPVSLKVLEPWWDVQIGYVTEDDIRMCSAAEHQAIDSIIDSGPKMAGVMDLKVVQGLYNKGLVYLIVPIKDEDYIIVPPLENFVMNRVLGDYFETLLYKIFVSIDEHTNIAELANVLQIDLQLVKNAVSVYCRLGFARKKSLEIDETSLHASWSEKISSNLALSRKYGSRDNLLLDFNHLQDKPSTILSGDAPQTGSDLSDVDTPLSTPTPADVGPPGKRIAFLFDSTLTAFLMMGNLSPGLKNHAVTMFEVGKLTDESMDSFLSELEKVDTTAEGEAQRYFDHAVTLRNTILFLRYNRTLVLNHAFPHRCCSLFSIDLLRCESLNGLDAAACSRVLQKNYSLLVSMAPLSHEIRPVTSCVPPHLGPAIPEVNSVWFKLFLYQLVGMGPPSLLLVKGTRLRWLPAIFEDYERLLITTWGHDPGIVPVSNVLLALNDALSHSAVLVQAHGVHSEGKVINISFPLDKTEGEFSMDNLSAHPAIRELAKNLDLEHTCGYVSLLNTKIDTKPRRAFTPANSFEETPLSGFASVGMDYRSSDDMVIVNGVGCTTSACASKDWLPLDLCFGVPLFDGDLSEEVCNKISSKGLCMEESVKSLVKSSRLLSLTLLDFIAQHQDPSQTQDTLSDPKAQALVLNTTPEETFIPYPTRNLLFNEGVLKDWDGR</sequence>
<dbReference type="Proteomes" id="UP000001593">
    <property type="component" value="Unassembled WGS sequence"/>
</dbReference>
<dbReference type="PANTHER" id="PTHR28441:SF2">
    <property type="entry name" value="PROTEIN FAM91A1"/>
    <property type="match status" value="1"/>
</dbReference>
<dbReference type="InterPro" id="IPR028097">
    <property type="entry name" value="FAM91_C_dom"/>
</dbReference>
<evidence type="ECO:0000313" key="5">
    <source>
        <dbReference type="EMBL" id="EDO47478.1"/>
    </source>
</evidence>
<evidence type="ECO:0000256" key="1">
    <source>
        <dbReference type="ARBA" id="ARBA00010319"/>
    </source>
</evidence>
<reference evidence="5 6" key="1">
    <citation type="journal article" date="2007" name="Science">
        <title>Sea anemone genome reveals ancestral eumetazoan gene repertoire and genomic organization.</title>
        <authorList>
            <person name="Putnam N.H."/>
            <person name="Srivastava M."/>
            <person name="Hellsten U."/>
            <person name="Dirks B."/>
            <person name="Chapman J."/>
            <person name="Salamov A."/>
            <person name="Terry A."/>
            <person name="Shapiro H."/>
            <person name="Lindquist E."/>
            <person name="Kapitonov V.V."/>
            <person name="Jurka J."/>
            <person name="Genikhovich G."/>
            <person name="Grigoriev I.V."/>
            <person name="Lucas S.M."/>
            <person name="Steele R.E."/>
            <person name="Finnerty J.R."/>
            <person name="Technau U."/>
            <person name="Martindale M.Q."/>
            <person name="Rokhsar D.S."/>
        </authorList>
    </citation>
    <scope>NUCLEOTIDE SEQUENCE [LARGE SCALE GENOMIC DNA]</scope>
    <source>
        <strain evidence="6">CH2 X CH6</strain>
    </source>
</reference>
<evidence type="ECO:0000259" key="3">
    <source>
        <dbReference type="Pfam" id="PF14647"/>
    </source>
</evidence>
<evidence type="ECO:0008006" key="7">
    <source>
        <dbReference type="Google" id="ProtNLM"/>
    </source>
</evidence>
<feature type="domain" description="FAM91 C-terminal" evidence="4">
    <location>
        <begin position="382"/>
        <end position="821"/>
    </location>
</feature>
<dbReference type="Pfam" id="PF14648">
    <property type="entry name" value="FAM91_C"/>
    <property type="match status" value="1"/>
</dbReference>
<feature type="domain" description="FAM91 N-terminal" evidence="3">
    <location>
        <begin position="13"/>
        <end position="318"/>
    </location>
</feature>
<dbReference type="Pfam" id="PF14647">
    <property type="entry name" value="FAM91_N"/>
    <property type="match status" value="1"/>
</dbReference>
<protein>
    <recommendedName>
        <fullName evidence="7">Protein FAM91A1</fullName>
    </recommendedName>
</protein>
<dbReference type="AlphaFoldDB" id="A7RMC1"/>
<dbReference type="HOGENOM" id="CLU_010656_0_0_1"/>
<dbReference type="eggNOG" id="KOG3707">
    <property type="taxonomic scope" value="Eukaryota"/>
</dbReference>
<evidence type="ECO:0000256" key="2">
    <source>
        <dbReference type="SAM" id="MobiDB-lite"/>
    </source>
</evidence>
<proteinExistence type="inferred from homology"/>